<dbReference type="Proteomes" id="UP000503462">
    <property type="component" value="Chromosome 1"/>
</dbReference>
<feature type="compositionally biased region" description="Pro residues" evidence="1">
    <location>
        <begin position="311"/>
        <end position="326"/>
    </location>
</feature>
<dbReference type="InterPro" id="IPR047883">
    <property type="entry name" value="Rtt103-like_CID"/>
</dbReference>
<keyword evidence="4" id="KW-1185">Reference proteome</keyword>
<evidence type="ECO:0000256" key="1">
    <source>
        <dbReference type="SAM" id="MobiDB-lite"/>
    </source>
</evidence>
<accession>A0A6H0XIX8</accession>
<dbReference type="PANTHER" id="PTHR12460">
    <property type="entry name" value="CYCLIN-DEPENDENT KINASE INHIBITOR-RELATED PROTEIN"/>
    <property type="match status" value="1"/>
</dbReference>
<feature type="domain" description="CID" evidence="2">
    <location>
        <begin position="1"/>
        <end position="133"/>
    </location>
</feature>
<evidence type="ECO:0000313" key="3">
    <source>
        <dbReference type="EMBL" id="QIW94671.1"/>
    </source>
</evidence>
<dbReference type="GO" id="GO:0099122">
    <property type="term" value="F:RNA polymerase II C-terminal domain binding"/>
    <property type="evidence" value="ECO:0007669"/>
    <property type="project" value="InterPro"/>
</dbReference>
<proteinExistence type="predicted"/>
<dbReference type="PROSITE" id="PS51391">
    <property type="entry name" value="CID"/>
    <property type="match status" value="1"/>
</dbReference>
<feature type="region of interest" description="Disordered" evidence="1">
    <location>
        <begin position="344"/>
        <end position="408"/>
    </location>
</feature>
<dbReference type="SMART" id="SM00582">
    <property type="entry name" value="RPR"/>
    <property type="match status" value="1"/>
</dbReference>
<reference evidence="3 4" key="1">
    <citation type="journal article" date="2016" name="Sci. Rep.">
        <title>Peltaster fructicola genome reveals evolution from an invasive phytopathogen to an ectophytic parasite.</title>
        <authorList>
            <person name="Xu C."/>
            <person name="Chen H."/>
            <person name="Gleason M.L."/>
            <person name="Xu J.R."/>
            <person name="Liu H."/>
            <person name="Zhang R."/>
            <person name="Sun G."/>
        </authorList>
    </citation>
    <scope>NUCLEOTIDE SEQUENCE [LARGE SCALE GENOMIC DNA]</scope>
    <source>
        <strain evidence="3 4">LNHT1506</strain>
    </source>
</reference>
<evidence type="ECO:0000259" key="2">
    <source>
        <dbReference type="PROSITE" id="PS51391"/>
    </source>
</evidence>
<dbReference type="FunFam" id="1.25.40.90:FF:000030">
    <property type="entry name" value="DUF618 domain protein"/>
    <property type="match status" value="1"/>
</dbReference>
<sequence>MAYNDNAVTDKLSSLNESQDSIVAVAQWIMFWRRHASRTAQLWLTRLQDAPTLKRLNLIYLANEVVQQSRARGKTDFLLAFEPIISDATAIAYKGASMEVQQKLKRVVDVWRQRNIFEQGTQTSIEKRVEEIDRLRGGGGGSNGIGSKGKLGGSLFGGSGGSVAPELEDVSQALTAVSRAEVAIQTAVPGAEAEYSKMMDAGAAVPTPPVHAARLNTLLKSLASAQSAVEGCIKAREDIVAGLEKLLEKHRAKLITDEQQAADITSRRGDVETKKKEVEDHIMQGLSTQDAIAPAEDMETADPARPEPESFTPPPPDVEAFTPPPQADEGVDTAIIGDANVDEQLLSGPTGADNIQEQPTNFNEPSPSTEPPLGPLGQTRSASGEVSRPTEDPRLKRRKMSHQKAEDLDEAIFGAGSLGVDEERISALLGN</sequence>
<dbReference type="OrthoDB" id="10069473at2759"/>
<dbReference type="InterPro" id="IPR008942">
    <property type="entry name" value="ENTH_VHS"/>
</dbReference>
<dbReference type="EMBL" id="CP051139">
    <property type="protein sequence ID" value="QIW94671.1"/>
    <property type="molecule type" value="Genomic_DNA"/>
</dbReference>
<dbReference type="Pfam" id="PF04818">
    <property type="entry name" value="CID"/>
    <property type="match status" value="1"/>
</dbReference>
<dbReference type="AlphaFoldDB" id="A0A6H0XIX8"/>
<protein>
    <recommendedName>
        <fullName evidence="2">CID domain-containing protein</fullName>
    </recommendedName>
</protein>
<gene>
    <name evidence="3" type="ORF">AMS68_000189</name>
</gene>
<organism evidence="3 4">
    <name type="scientific">Peltaster fructicola</name>
    <dbReference type="NCBI Taxonomy" id="286661"/>
    <lineage>
        <taxon>Eukaryota</taxon>
        <taxon>Fungi</taxon>
        <taxon>Dikarya</taxon>
        <taxon>Ascomycota</taxon>
        <taxon>Pezizomycotina</taxon>
        <taxon>Dothideomycetes</taxon>
        <taxon>Dothideomycetes incertae sedis</taxon>
        <taxon>Peltaster</taxon>
    </lineage>
</organism>
<dbReference type="InterPro" id="IPR006569">
    <property type="entry name" value="CID_dom"/>
</dbReference>
<feature type="region of interest" description="Disordered" evidence="1">
    <location>
        <begin position="288"/>
        <end position="331"/>
    </location>
</feature>
<dbReference type="GO" id="GO:0031124">
    <property type="term" value="P:mRNA 3'-end processing"/>
    <property type="evidence" value="ECO:0007669"/>
    <property type="project" value="InterPro"/>
</dbReference>
<name>A0A6H0XIX8_9PEZI</name>
<feature type="compositionally biased region" description="Polar residues" evidence="1">
    <location>
        <begin position="353"/>
        <end position="367"/>
    </location>
</feature>
<dbReference type="SUPFAM" id="SSF48464">
    <property type="entry name" value="ENTH/VHS domain"/>
    <property type="match status" value="1"/>
</dbReference>
<dbReference type="Gene3D" id="1.25.40.90">
    <property type="match status" value="1"/>
</dbReference>
<evidence type="ECO:0000313" key="4">
    <source>
        <dbReference type="Proteomes" id="UP000503462"/>
    </source>
</evidence>
<dbReference type="CDD" id="cd17003">
    <property type="entry name" value="CID_Rtt103"/>
    <property type="match status" value="1"/>
</dbReference>
<dbReference type="PANTHER" id="PTHR12460:SF0">
    <property type="entry name" value="CID DOMAIN-CONTAINING PROTEIN-RELATED"/>
    <property type="match status" value="1"/>
</dbReference>